<proteinExistence type="predicted"/>
<dbReference type="STRING" id="413434.SAMN04488132_103285"/>
<keyword evidence="2" id="KW-1003">Cell membrane</keyword>
<feature type="transmembrane region" description="Helical" evidence="6">
    <location>
        <begin position="39"/>
        <end position="64"/>
    </location>
</feature>
<protein>
    <submittedName>
        <fullName evidence="7">Threonine/homoserine/homoserine lactone efflux protein</fullName>
    </submittedName>
</protein>
<dbReference type="AlphaFoldDB" id="A0A1T4MBG2"/>
<evidence type="ECO:0000256" key="5">
    <source>
        <dbReference type="ARBA" id="ARBA00023136"/>
    </source>
</evidence>
<comment type="subcellular location">
    <subcellularLocation>
        <location evidence="1">Cell membrane</location>
        <topology evidence="1">Multi-pass membrane protein</topology>
    </subcellularLocation>
</comment>
<keyword evidence="3 6" id="KW-0812">Transmembrane</keyword>
<evidence type="ECO:0000256" key="1">
    <source>
        <dbReference type="ARBA" id="ARBA00004651"/>
    </source>
</evidence>
<evidence type="ECO:0000313" key="7">
    <source>
        <dbReference type="EMBL" id="SJZ64044.1"/>
    </source>
</evidence>
<name>A0A1T4MBG2_9BACT</name>
<dbReference type="InterPro" id="IPR001123">
    <property type="entry name" value="LeuE-type"/>
</dbReference>
<gene>
    <name evidence="7" type="ORF">SAMN04488132_103285</name>
</gene>
<keyword evidence="8" id="KW-1185">Reference proteome</keyword>
<keyword evidence="5 6" id="KW-0472">Membrane</keyword>
<evidence type="ECO:0000256" key="6">
    <source>
        <dbReference type="SAM" id="Phobius"/>
    </source>
</evidence>
<feature type="transmembrane region" description="Helical" evidence="6">
    <location>
        <begin position="70"/>
        <end position="91"/>
    </location>
</feature>
<feature type="transmembrane region" description="Helical" evidence="6">
    <location>
        <begin position="155"/>
        <end position="175"/>
    </location>
</feature>
<dbReference type="GO" id="GO:0005886">
    <property type="term" value="C:plasma membrane"/>
    <property type="evidence" value="ECO:0007669"/>
    <property type="project" value="UniProtKB-SubCell"/>
</dbReference>
<dbReference type="PANTHER" id="PTHR30086:SF20">
    <property type="entry name" value="ARGININE EXPORTER PROTEIN ARGO-RELATED"/>
    <property type="match status" value="1"/>
</dbReference>
<dbReference type="OrthoDB" id="679767at2"/>
<evidence type="ECO:0000256" key="2">
    <source>
        <dbReference type="ARBA" id="ARBA00022475"/>
    </source>
</evidence>
<dbReference type="Proteomes" id="UP000190888">
    <property type="component" value="Unassembled WGS sequence"/>
</dbReference>
<dbReference type="EMBL" id="FUWH01000003">
    <property type="protein sequence ID" value="SJZ64044.1"/>
    <property type="molecule type" value="Genomic_DNA"/>
</dbReference>
<accession>A0A1T4MBG2</accession>
<sequence length="218" mass="23891">MTAALIKGLLLGLILSISVGPVIFAIIKQSINNGHKAGYIFVAGVSASDILLVVVCNLFTALFARALTHQTFIAVAGSVFLVGVGIYTLFFKKVSTDEENRIANKKFRKRDMAAIFLSGFFMNMLNPAVFLFWFAWTAAILADSQSAPHPFEYRLIVFGTCLLFVLLADILKVVLAGKLRSKLTPRNLHYINKISGLILIGFGIALCWGILTYGDKLK</sequence>
<dbReference type="Pfam" id="PF01810">
    <property type="entry name" value="LysE"/>
    <property type="match status" value="1"/>
</dbReference>
<keyword evidence="4 6" id="KW-1133">Transmembrane helix</keyword>
<organism evidence="7 8">
    <name type="scientific">Sediminibacterium ginsengisoli</name>
    <dbReference type="NCBI Taxonomy" id="413434"/>
    <lineage>
        <taxon>Bacteria</taxon>
        <taxon>Pseudomonadati</taxon>
        <taxon>Bacteroidota</taxon>
        <taxon>Chitinophagia</taxon>
        <taxon>Chitinophagales</taxon>
        <taxon>Chitinophagaceae</taxon>
        <taxon>Sediminibacterium</taxon>
    </lineage>
</organism>
<evidence type="ECO:0000256" key="3">
    <source>
        <dbReference type="ARBA" id="ARBA00022692"/>
    </source>
</evidence>
<dbReference type="RefSeq" id="WP_078830767.1">
    <property type="nucleotide sequence ID" value="NZ_FUWH01000003.1"/>
</dbReference>
<reference evidence="7 8" key="1">
    <citation type="submission" date="2017-02" db="EMBL/GenBank/DDBJ databases">
        <authorList>
            <person name="Peterson S.W."/>
        </authorList>
    </citation>
    <scope>NUCLEOTIDE SEQUENCE [LARGE SCALE GENOMIC DNA]</scope>
    <source>
        <strain evidence="7 8">DSM 22335</strain>
    </source>
</reference>
<dbReference type="GO" id="GO:0015171">
    <property type="term" value="F:amino acid transmembrane transporter activity"/>
    <property type="evidence" value="ECO:0007669"/>
    <property type="project" value="TreeGrafter"/>
</dbReference>
<feature type="transmembrane region" description="Helical" evidence="6">
    <location>
        <begin position="196"/>
        <end position="214"/>
    </location>
</feature>
<feature type="transmembrane region" description="Helical" evidence="6">
    <location>
        <begin position="112"/>
        <end position="135"/>
    </location>
</feature>
<feature type="transmembrane region" description="Helical" evidence="6">
    <location>
        <begin position="6"/>
        <end position="27"/>
    </location>
</feature>
<evidence type="ECO:0000256" key="4">
    <source>
        <dbReference type="ARBA" id="ARBA00022989"/>
    </source>
</evidence>
<evidence type="ECO:0000313" key="8">
    <source>
        <dbReference type="Proteomes" id="UP000190888"/>
    </source>
</evidence>
<dbReference type="PANTHER" id="PTHR30086">
    <property type="entry name" value="ARGININE EXPORTER PROTEIN ARGO"/>
    <property type="match status" value="1"/>
</dbReference>